<dbReference type="SMART" id="SM00856">
    <property type="entry name" value="PMEI"/>
    <property type="match status" value="1"/>
</dbReference>
<evidence type="ECO:0000256" key="2">
    <source>
        <dbReference type="ARBA" id="ARBA00023157"/>
    </source>
</evidence>
<organism evidence="6 7">
    <name type="scientific">Stephania yunnanensis</name>
    <dbReference type="NCBI Taxonomy" id="152371"/>
    <lineage>
        <taxon>Eukaryota</taxon>
        <taxon>Viridiplantae</taxon>
        <taxon>Streptophyta</taxon>
        <taxon>Embryophyta</taxon>
        <taxon>Tracheophyta</taxon>
        <taxon>Spermatophyta</taxon>
        <taxon>Magnoliopsida</taxon>
        <taxon>Ranunculales</taxon>
        <taxon>Menispermaceae</taxon>
        <taxon>Menispermoideae</taxon>
        <taxon>Cissampelideae</taxon>
        <taxon>Stephania</taxon>
    </lineage>
</organism>
<feature type="signal peptide" evidence="4">
    <location>
        <begin position="1"/>
        <end position="24"/>
    </location>
</feature>
<name>A0AAP0HWS5_9MAGN</name>
<dbReference type="SUPFAM" id="SSF101148">
    <property type="entry name" value="Plant invertase/pectin methylesterase inhibitor"/>
    <property type="match status" value="1"/>
</dbReference>
<dbReference type="GO" id="GO:0005576">
    <property type="term" value="C:extracellular region"/>
    <property type="evidence" value="ECO:0007669"/>
    <property type="project" value="UniProtKB-ARBA"/>
</dbReference>
<feature type="domain" description="Pectinesterase inhibitor" evidence="5">
    <location>
        <begin position="24"/>
        <end position="177"/>
    </location>
</feature>
<dbReference type="GO" id="GO:0004857">
    <property type="term" value="F:enzyme inhibitor activity"/>
    <property type="evidence" value="ECO:0007669"/>
    <property type="project" value="InterPro"/>
</dbReference>
<evidence type="ECO:0000313" key="6">
    <source>
        <dbReference type="EMBL" id="KAK9099120.1"/>
    </source>
</evidence>
<feature type="chain" id="PRO_5042862379" description="Pectinesterase inhibitor domain-containing protein" evidence="4">
    <location>
        <begin position="25"/>
        <end position="182"/>
    </location>
</feature>
<dbReference type="Proteomes" id="UP001420932">
    <property type="component" value="Unassembled WGS sequence"/>
</dbReference>
<gene>
    <name evidence="6" type="ORF">Syun_026165</name>
</gene>
<dbReference type="Gene3D" id="1.20.140.40">
    <property type="entry name" value="Invertase/pectin methylesterase inhibitor family protein"/>
    <property type="match status" value="1"/>
</dbReference>
<evidence type="ECO:0000259" key="5">
    <source>
        <dbReference type="SMART" id="SM00856"/>
    </source>
</evidence>
<protein>
    <recommendedName>
        <fullName evidence="5">Pectinesterase inhibitor domain-containing protein</fullName>
    </recommendedName>
</protein>
<dbReference type="EMBL" id="JBBNAF010000011">
    <property type="protein sequence ID" value="KAK9099120.1"/>
    <property type="molecule type" value="Genomic_DNA"/>
</dbReference>
<comment type="caution">
    <text evidence="6">The sequence shown here is derived from an EMBL/GenBank/DDBJ whole genome shotgun (WGS) entry which is preliminary data.</text>
</comment>
<dbReference type="PANTHER" id="PTHR35357">
    <property type="entry name" value="OS02G0537100 PROTEIN"/>
    <property type="match status" value="1"/>
</dbReference>
<sequence>MRPSLSCLLSISLFFTLFFHGAKSTNNLVPKTCKQMVQGDPQLRYNFCIAALEGPASKNHVNDLQGLGLVAGNLIKANASGIFSHIETLLKQKGLEPFYKGCLSDCQELYSGAIDEVRSAIDAFNLKDYFSANIRGSGVMDDSVTCEDGFKEKKGVVSPLTKMNDDMFQLCVIFLSITNMFH</sequence>
<dbReference type="CDD" id="cd15795">
    <property type="entry name" value="PMEI-Pla_a_1_like"/>
    <property type="match status" value="1"/>
</dbReference>
<evidence type="ECO:0000256" key="4">
    <source>
        <dbReference type="SAM" id="SignalP"/>
    </source>
</evidence>
<evidence type="ECO:0000256" key="1">
    <source>
        <dbReference type="ARBA" id="ARBA00022729"/>
    </source>
</evidence>
<dbReference type="Pfam" id="PF04043">
    <property type="entry name" value="PMEI"/>
    <property type="match status" value="1"/>
</dbReference>
<comment type="similarity">
    <text evidence="3">Belongs to the PMEI family.</text>
</comment>
<dbReference type="FunFam" id="1.20.140.40:FF:000002">
    <property type="entry name" value="Putative invertase inhibitor"/>
    <property type="match status" value="1"/>
</dbReference>
<proteinExistence type="inferred from homology"/>
<reference evidence="6 7" key="1">
    <citation type="submission" date="2024-01" db="EMBL/GenBank/DDBJ databases">
        <title>Genome assemblies of Stephania.</title>
        <authorList>
            <person name="Yang L."/>
        </authorList>
    </citation>
    <scope>NUCLEOTIDE SEQUENCE [LARGE SCALE GENOMIC DNA]</scope>
    <source>
        <strain evidence="6">YNDBR</strain>
        <tissue evidence="6">Leaf</tissue>
    </source>
</reference>
<dbReference type="InterPro" id="IPR035513">
    <property type="entry name" value="Invertase/methylesterase_inhib"/>
</dbReference>
<keyword evidence="7" id="KW-1185">Reference proteome</keyword>
<keyword evidence="1 4" id="KW-0732">Signal</keyword>
<dbReference type="InterPro" id="IPR006501">
    <property type="entry name" value="Pectinesterase_inhib_dom"/>
</dbReference>
<dbReference type="AlphaFoldDB" id="A0AAP0HWS5"/>
<accession>A0AAP0HWS5</accession>
<evidence type="ECO:0000256" key="3">
    <source>
        <dbReference type="ARBA" id="ARBA00038471"/>
    </source>
</evidence>
<dbReference type="PANTHER" id="PTHR35357:SF17">
    <property type="entry name" value="PECTINESTERASE INHIBITOR 12"/>
    <property type="match status" value="1"/>
</dbReference>
<dbReference type="NCBIfam" id="TIGR01614">
    <property type="entry name" value="PME_inhib"/>
    <property type="match status" value="1"/>
</dbReference>
<keyword evidence="2" id="KW-1015">Disulfide bond</keyword>
<dbReference type="InterPro" id="IPR034088">
    <property type="entry name" value="Pla_a_1-like"/>
</dbReference>
<evidence type="ECO:0000313" key="7">
    <source>
        <dbReference type="Proteomes" id="UP001420932"/>
    </source>
</evidence>